<organism evidence="1 2">
    <name type="scientific">Hydnum rufescens UP504</name>
    <dbReference type="NCBI Taxonomy" id="1448309"/>
    <lineage>
        <taxon>Eukaryota</taxon>
        <taxon>Fungi</taxon>
        <taxon>Dikarya</taxon>
        <taxon>Basidiomycota</taxon>
        <taxon>Agaricomycotina</taxon>
        <taxon>Agaricomycetes</taxon>
        <taxon>Cantharellales</taxon>
        <taxon>Hydnaceae</taxon>
        <taxon>Hydnum</taxon>
    </lineage>
</organism>
<comment type="caution">
    <text evidence="1">The sequence shown here is derived from an EMBL/GenBank/DDBJ whole genome shotgun (WGS) entry which is preliminary data.</text>
</comment>
<dbReference type="OrthoDB" id="258495at2759"/>
<dbReference type="AlphaFoldDB" id="A0A9P6AI14"/>
<gene>
    <name evidence="1" type="ORF">BS47DRAFT_1322241</name>
</gene>
<dbReference type="InterPro" id="IPR036866">
    <property type="entry name" value="RibonucZ/Hydroxyglut_hydro"/>
</dbReference>
<dbReference type="EMBL" id="MU129141">
    <property type="protein sequence ID" value="KAF9505680.1"/>
    <property type="molecule type" value="Genomic_DNA"/>
</dbReference>
<dbReference type="CDD" id="cd07735">
    <property type="entry name" value="class_II_PDE_MBL-fold"/>
    <property type="match status" value="1"/>
</dbReference>
<proteinExistence type="predicted"/>
<dbReference type="Proteomes" id="UP000886523">
    <property type="component" value="Unassembled WGS sequence"/>
</dbReference>
<evidence type="ECO:0000313" key="2">
    <source>
        <dbReference type="Proteomes" id="UP000886523"/>
    </source>
</evidence>
<evidence type="ECO:0000313" key="1">
    <source>
        <dbReference type="EMBL" id="KAF9505680.1"/>
    </source>
</evidence>
<dbReference type="Gene3D" id="3.60.15.10">
    <property type="entry name" value="Ribonuclease Z/Hydroxyacylglutathione hydrolase-like"/>
    <property type="match status" value="1"/>
</dbReference>
<dbReference type="SUPFAM" id="SSF56281">
    <property type="entry name" value="Metallo-hydrolase/oxidoreductase"/>
    <property type="match status" value="1"/>
</dbReference>
<dbReference type="GO" id="GO:0006198">
    <property type="term" value="P:cAMP catabolic process"/>
    <property type="evidence" value="ECO:0007669"/>
    <property type="project" value="InterPro"/>
</dbReference>
<dbReference type="GO" id="GO:0004115">
    <property type="term" value="F:3',5'-cyclic-AMP phosphodiesterase activity"/>
    <property type="evidence" value="ECO:0007669"/>
    <property type="project" value="InterPro"/>
</dbReference>
<reference evidence="1" key="1">
    <citation type="journal article" date="2020" name="Nat. Commun.">
        <title>Large-scale genome sequencing of mycorrhizal fungi provides insights into the early evolution of symbiotic traits.</title>
        <authorList>
            <person name="Miyauchi S."/>
            <person name="Kiss E."/>
            <person name="Kuo A."/>
            <person name="Drula E."/>
            <person name="Kohler A."/>
            <person name="Sanchez-Garcia M."/>
            <person name="Morin E."/>
            <person name="Andreopoulos B."/>
            <person name="Barry K.W."/>
            <person name="Bonito G."/>
            <person name="Buee M."/>
            <person name="Carver A."/>
            <person name="Chen C."/>
            <person name="Cichocki N."/>
            <person name="Clum A."/>
            <person name="Culley D."/>
            <person name="Crous P.W."/>
            <person name="Fauchery L."/>
            <person name="Girlanda M."/>
            <person name="Hayes R.D."/>
            <person name="Keri Z."/>
            <person name="LaButti K."/>
            <person name="Lipzen A."/>
            <person name="Lombard V."/>
            <person name="Magnuson J."/>
            <person name="Maillard F."/>
            <person name="Murat C."/>
            <person name="Nolan M."/>
            <person name="Ohm R.A."/>
            <person name="Pangilinan J."/>
            <person name="Pereira M.F."/>
            <person name="Perotto S."/>
            <person name="Peter M."/>
            <person name="Pfister S."/>
            <person name="Riley R."/>
            <person name="Sitrit Y."/>
            <person name="Stielow J.B."/>
            <person name="Szollosi G."/>
            <person name="Zifcakova L."/>
            <person name="Stursova M."/>
            <person name="Spatafora J.W."/>
            <person name="Tedersoo L."/>
            <person name="Vaario L.M."/>
            <person name="Yamada A."/>
            <person name="Yan M."/>
            <person name="Wang P."/>
            <person name="Xu J."/>
            <person name="Bruns T."/>
            <person name="Baldrian P."/>
            <person name="Vilgalys R."/>
            <person name="Dunand C."/>
            <person name="Henrissat B."/>
            <person name="Grigoriev I.V."/>
            <person name="Hibbett D."/>
            <person name="Nagy L.G."/>
            <person name="Martin F.M."/>
        </authorList>
    </citation>
    <scope>NUCLEOTIDE SEQUENCE</scope>
    <source>
        <strain evidence="1">UP504</strain>
    </source>
</reference>
<dbReference type="InterPro" id="IPR000396">
    <property type="entry name" value="Pdiesterase2"/>
</dbReference>
<dbReference type="PANTHER" id="PTHR28283:SF1">
    <property type="entry name" value="3',5'-CYCLIC-NUCLEOTIDE PHOSPHODIESTERASE 1"/>
    <property type="match status" value="1"/>
</dbReference>
<sequence length="357" mass="39250">MSFHLVILGCGGGPDERNLSSYLFKTQQSRWMDGILAVEAGSGLGALTELLVRDPSIFKEDSLDPFVKGESLEDNDAPSLRAGRIYSWIRTFLVSHAHLDHVNGLILGAGATASPVPRHIAALESVIRDLESVFDGQKLWPRLARRKEELVLSHGYVYDSMEAFGPYRGVAPNLSARLFPISHGLVGQVVYESTAFFVRNETTFQEFLFFGDVEPDSISANPQTHAVWRSAAPLILAARLTHVFLECSWRKSRPPAELYGHLSPPHVVDEMKALAREVAIARQGSLSINAGLAEDCDLVGVLVGVTLVVIHCKEPMEHLEPSSNIIDVIVGEIRELLRVECLGVNVIAAHQGMRLQF</sequence>
<dbReference type="GO" id="GO:1902660">
    <property type="term" value="P:negative regulation of glucose mediated signaling pathway"/>
    <property type="evidence" value="ECO:0007669"/>
    <property type="project" value="TreeGrafter"/>
</dbReference>
<dbReference type="PRINTS" id="PR00388">
    <property type="entry name" value="PDIESTERASE2"/>
</dbReference>
<keyword evidence="2" id="KW-1185">Reference proteome</keyword>
<dbReference type="Pfam" id="PF02112">
    <property type="entry name" value="PDEase_II"/>
    <property type="match status" value="1"/>
</dbReference>
<dbReference type="PANTHER" id="PTHR28283">
    <property type="entry name" value="3',5'-CYCLIC-NUCLEOTIDE PHOSPHODIESTERASE 1"/>
    <property type="match status" value="1"/>
</dbReference>
<dbReference type="GO" id="GO:0047555">
    <property type="term" value="F:3',5'-cyclic-GMP phosphodiesterase activity"/>
    <property type="evidence" value="ECO:0007669"/>
    <property type="project" value="TreeGrafter"/>
</dbReference>
<name>A0A9P6AI14_9AGAM</name>
<protein>
    <recommendedName>
        <fullName evidence="3">Cyclic-AMP phosphodiesterase</fullName>
    </recommendedName>
</protein>
<accession>A0A9P6AI14</accession>
<evidence type="ECO:0008006" key="3">
    <source>
        <dbReference type="Google" id="ProtNLM"/>
    </source>
</evidence>